<feature type="region of interest" description="Disordered" evidence="10">
    <location>
        <begin position="124"/>
        <end position="144"/>
    </location>
</feature>
<dbReference type="AlphaFoldDB" id="A0A0D1Y4A9"/>
<keyword evidence="9" id="KW-0539">Nucleus</keyword>
<sequence>MPALKPPPPKPRAGQHRRAIPRGRIEGLGSPAPVSIRATTPSFRRASTPSIQRPAGGKVLKCTNPSCPNPHIVESEQGLICDTCGAVALAESGLVSEQGFGETDSGAITALGVRVNENQTHQRTYAPGGALGNAGREPTINRERSEQQARTIMQSFQTLLGVRQAEVDAGLQLFKLAWGYSFVQGRTIDSVAVVCLYLACRRKHEQIQNERRPMYSLMLIDFAEKINIDVFYLGKMYSDLVRKLYLQTDGTIKGDVSSDLLAMGPEVLVSRFVDELEFDKSHRDKIKMDAIRIVQRMKRDWMSTGRRPSGVCGAAVILAARMNNYRRTTREVVLTAKVTEITINKRLEEFQDTASSKLSVSQFRDNTVLDAQVASDPPAYQRAHNPKPPKKKRGRPRKHPLPPATPEPETGVSVEAETGDGEPPSKRARVDADGYKIPDIPQRPTPIDPALTGTDASALHADPSSEEATSQSSEIPRRKRTFVVPPPSEAELAIESEIEQDIQTAFQENPELDPNRSQNNDTQPSGPSRQPATILPDDDGDPLNPLGPHRKDKTPGPRVDSNAGNTGCVSLSPTIRAEEFDGDEDVSMCLLSEEESKIKETIWLHMNADWIRKNHYKVIKQELKDRELRARGLDPAKEALKEKLAKGRRKDGTKKPGRRGDVSYLDEQAKGEPGGGDRDKRDAAESVRKMFTTRGVYSRRVNYDVLDSIYGIPEGGDADSDSRSASRSQSVASDMPQDAREGSIASVASVAARASLGPEGIFRGNSGRAGRDRSKTSLAAERRERKKREQSSSQVRELREGSTASDRRSRSIRSPSGTPGVEIRETVKRKRETSGPSPEPGSATVVDEQSNAESGLSKPQDQGGPLSPPATQHQGPPPIRISGAIPTVASSSQGPQQQRTPPATQSEGTPPSHMTTSGGIPTVTSSSEIPSVASTQSQALPPSIRVTSDIPVVRPSSKSKQQPQATSAASPTTQAQTETDTKAAIVKASSSSSDRDTDKADDQDGNEDEDDDDDEDEEEEEEEEDDDDEDEDDDDDEDEQDGDEDDYVRELDDGDIDAAFEGRFGDDEDY</sequence>
<accession>A0A0D1Y4A9</accession>
<dbReference type="GO" id="GO:0070897">
    <property type="term" value="P:transcription preinitiation complex assembly"/>
    <property type="evidence" value="ECO:0007669"/>
    <property type="project" value="InterPro"/>
</dbReference>
<dbReference type="HOGENOM" id="CLU_010293_0_0_1"/>
<feature type="compositionally biased region" description="Basic and acidic residues" evidence="10">
    <location>
        <begin position="769"/>
        <end position="809"/>
    </location>
</feature>
<dbReference type="InterPro" id="IPR000812">
    <property type="entry name" value="TFIIB"/>
</dbReference>
<feature type="compositionally biased region" description="Low complexity" evidence="10">
    <location>
        <begin position="955"/>
        <end position="977"/>
    </location>
</feature>
<dbReference type="GO" id="GO:0000126">
    <property type="term" value="C:transcription factor TFIIIB complex"/>
    <property type="evidence" value="ECO:0007669"/>
    <property type="project" value="TreeGrafter"/>
</dbReference>
<dbReference type="Pfam" id="PF00382">
    <property type="entry name" value="TFIIB"/>
    <property type="match status" value="2"/>
</dbReference>
<feature type="compositionally biased region" description="Basic and acidic residues" evidence="10">
    <location>
        <begin position="667"/>
        <end position="683"/>
    </location>
</feature>
<dbReference type="GO" id="GO:0017025">
    <property type="term" value="F:TBP-class protein binding"/>
    <property type="evidence" value="ECO:0007669"/>
    <property type="project" value="InterPro"/>
</dbReference>
<feature type="compositionally biased region" description="Basic and acidic residues" evidence="10">
    <location>
        <begin position="423"/>
        <end position="436"/>
    </location>
</feature>
<dbReference type="GeneID" id="27338974"/>
<feature type="compositionally biased region" description="Acidic residues" evidence="10">
    <location>
        <begin position="1003"/>
        <end position="1058"/>
    </location>
</feature>
<evidence type="ECO:0000313" key="13">
    <source>
        <dbReference type="Proteomes" id="UP000053328"/>
    </source>
</evidence>
<evidence type="ECO:0000259" key="11">
    <source>
        <dbReference type="SMART" id="SM00385"/>
    </source>
</evidence>
<feature type="domain" description="Cyclin-like" evidence="11">
    <location>
        <begin position="267"/>
        <end position="352"/>
    </location>
</feature>
<keyword evidence="4" id="KW-0863">Zinc-finger</keyword>
<dbReference type="OrthoDB" id="511529at2759"/>
<dbReference type="InterPro" id="IPR011665">
    <property type="entry name" value="BRF1_TBP-bd_dom"/>
</dbReference>
<dbReference type="FunFam" id="1.10.472.10:FF:000002">
    <property type="entry name" value="Transcription factor IIIB 90 kDa subunit"/>
    <property type="match status" value="1"/>
</dbReference>
<dbReference type="InterPro" id="IPR013150">
    <property type="entry name" value="TFIIB_cyclin"/>
</dbReference>
<evidence type="ECO:0000256" key="5">
    <source>
        <dbReference type="ARBA" id="ARBA00022833"/>
    </source>
</evidence>
<dbReference type="GO" id="GO:0005634">
    <property type="term" value="C:nucleus"/>
    <property type="evidence" value="ECO:0007669"/>
    <property type="project" value="UniProtKB-SubCell"/>
</dbReference>
<dbReference type="Gene3D" id="1.20.5.650">
    <property type="entry name" value="Single helix bin"/>
    <property type="match status" value="1"/>
</dbReference>
<dbReference type="Proteomes" id="UP000053328">
    <property type="component" value="Unassembled WGS sequence"/>
</dbReference>
<evidence type="ECO:0000256" key="4">
    <source>
        <dbReference type="ARBA" id="ARBA00022771"/>
    </source>
</evidence>
<feature type="compositionally biased region" description="Basic residues" evidence="10">
    <location>
        <begin position="646"/>
        <end position="657"/>
    </location>
</feature>
<proteinExistence type="inferred from homology"/>
<feature type="region of interest" description="Disordered" evidence="10">
    <location>
        <begin position="641"/>
        <end position="683"/>
    </location>
</feature>
<comment type="similarity">
    <text evidence="2">Belongs to the TFIIB family.</text>
</comment>
<dbReference type="InterPro" id="IPR036915">
    <property type="entry name" value="Cyclin-like_sf"/>
</dbReference>
<keyword evidence="5" id="KW-0862">Zinc</keyword>
<feature type="compositionally biased region" description="Low complexity" evidence="10">
    <location>
        <begin position="723"/>
        <end position="734"/>
    </location>
</feature>
<dbReference type="PANTHER" id="PTHR11618:SF4">
    <property type="entry name" value="TRANSCRIPTION FACTOR IIIB 90 KDA SUBUNIT"/>
    <property type="match status" value="1"/>
</dbReference>
<dbReference type="Pfam" id="PF07741">
    <property type="entry name" value="BRF1"/>
    <property type="match status" value="1"/>
</dbReference>
<dbReference type="VEuPathDB" id="FungiDB:PV08_11891"/>
<evidence type="ECO:0000256" key="1">
    <source>
        <dbReference type="ARBA" id="ARBA00004123"/>
    </source>
</evidence>
<feature type="region of interest" description="Disordered" evidence="10">
    <location>
        <begin position="373"/>
        <end position="485"/>
    </location>
</feature>
<feature type="region of interest" description="Disordered" evidence="10">
    <location>
        <begin position="509"/>
        <end position="570"/>
    </location>
</feature>
<dbReference type="CDD" id="cd20554">
    <property type="entry name" value="CYCLIN_TFIIIB90_rpt2"/>
    <property type="match status" value="1"/>
</dbReference>
<keyword evidence="13" id="KW-1185">Reference proteome</keyword>
<evidence type="ECO:0000256" key="9">
    <source>
        <dbReference type="ARBA" id="ARBA00023242"/>
    </source>
</evidence>
<feature type="compositionally biased region" description="Basic residues" evidence="10">
    <location>
        <begin position="384"/>
        <end position="400"/>
    </location>
</feature>
<dbReference type="GO" id="GO:0000995">
    <property type="term" value="F:RNA polymerase III general transcription initiation factor activity"/>
    <property type="evidence" value="ECO:0007669"/>
    <property type="project" value="TreeGrafter"/>
</dbReference>
<dbReference type="GO" id="GO:0008270">
    <property type="term" value="F:zinc ion binding"/>
    <property type="evidence" value="ECO:0007669"/>
    <property type="project" value="UniProtKB-KW"/>
</dbReference>
<feature type="region of interest" description="Disordered" evidence="10">
    <location>
        <begin position="713"/>
        <end position="1070"/>
    </location>
</feature>
<dbReference type="GO" id="GO:0097550">
    <property type="term" value="C:transcription preinitiation complex"/>
    <property type="evidence" value="ECO:0007669"/>
    <property type="project" value="TreeGrafter"/>
</dbReference>
<evidence type="ECO:0000256" key="10">
    <source>
        <dbReference type="SAM" id="MobiDB-lite"/>
    </source>
</evidence>
<evidence type="ECO:0000256" key="8">
    <source>
        <dbReference type="ARBA" id="ARBA00023163"/>
    </source>
</evidence>
<keyword evidence="8" id="KW-0804">Transcription</keyword>
<feature type="compositionally biased region" description="Low complexity" evidence="10">
    <location>
        <begin position="743"/>
        <end position="755"/>
    </location>
</feature>
<keyword evidence="3" id="KW-0479">Metal-binding</keyword>
<evidence type="ECO:0000256" key="6">
    <source>
        <dbReference type="ARBA" id="ARBA00023015"/>
    </source>
</evidence>
<feature type="compositionally biased region" description="Polar residues" evidence="10">
    <location>
        <begin position="515"/>
        <end position="531"/>
    </location>
</feature>
<evidence type="ECO:0000256" key="3">
    <source>
        <dbReference type="ARBA" id="ARBA00022723"/>
    </source>
</evidence>
<dbReference type="InterPro" id="IPR013763">
    <property type="entry name" value="Cyclin-like_dom"/>
</dbReference>
<protein>
    <recommendedName>
        <fullName evidence="11">Cyclin-like domain-containing protein</fullName>
    </recommendedName>
</protein>
<feature type="compositionally biased region" description="Pro residues" evidence="10">
    <location>
        <begin position="1"/>
        <end position="11"/>
    </location>
</feature>
<dbReference type="SMART" id="SM00385">
    <property type="entry name" value="CYCLIN"/>
    <property type="match status" value="2"/>
</dbReference>
<dbReference type="SUPFAM" id="SSF47954">
    <property type="entry name" value="Cyclin-like"/>
    <property type="match status" value="2"/>
</dbReference>
<dbReference type="RefSeq" id="XP_016230007.1">
    <property type="nucleotide sequence ID" value="XM_016386199.1"/>
</dbReference>
<dbReference type="PANTHER" id="PTHR11618">
    <property type="entry name" value="TRANSCRIPTION INITIATION FACTOR IIB-RELATED"/>
    <property type="match status" value="1"/>
</dbReference>
<evidence type="ECO:0000256" key="7">
    <source>
        <dbReference type="ARBA" id="ARBA00023159"/>
    </source>
</evidence>
<feature type="region of interest" description="Disordered" evidence="10">
    <location>
        <begin position="1"/>
        <end position="52"/>
    </location>
</feature>
<dbReference type="EMBL" id="KN847502">
    <property type="protein sequence ID" value="KIW09791.1"/>
    <property type="molecule type" value="Genomic_DNA"/>
</dbReference>
<feature type="compositionally biased region" description="Polar residues" evidence="10">
    <location>
        <begin position="847"/>
        <end position="860"/>
    </location>
</feature>
<evidence type="ECO:0000313" key="12">
    <source>
        <dbReference type="EMBL" id="KIW09791.1"/>
    </source>
</evidence>
<organism evidence="12 13">
    <name type="scientific">Exophiala spinifera</name>
    <dbReference type="NCBI Taxonomy" id="91928"/>
    <lineage>
        <taxon>Eukaryota</taxon>
        <taxon>Fungi</taxon>
        <taxon>Dikarya</taxon>
        <taxon>Ascomycota</taxon>
        <taxon>Pezizomycotina</taxon>
        <taxon>Eurotiomycetes</taxon>
        <taxon>Chaetothyriomycetidae</taxon>
        <taxon>Chaetothyriales</taxon>
        <taxon>Herpotrichiellaceae</taxon>
        <taxon>Exophiala</taxon>
    </lineage>
</organism>
<dbReference type="GO" id="GO:0001006">
    <property type="term" value="F:RNA polymerase III type 3 promoter sequence-specific DNA binding"/>
    <property type="evidence" value="ECO:0007669"/>
    <property type="project" value="TreeGrafter"/>
</dbReference>
<evidence type="ECO:0000256" key="2">
    <source>
        <dbReference type="ARBA" id="ARBA00010857"/>
    </source>
</evidence>
<keyword evidence="7" id="KW-0010">Activator</keyword>
<reference evidence="12 13" key="1">
    <citation type="submission" date="2015-01" db="EMBL/GenBank/DDBJ databases">
        <title>The Genome Sequence of Exophiala spinifera CBS89968.</title>
        <authorList>
            <consortium name="The Broad Institute Genomics Platform"/>
            <person name="Cuomo C."/>
            <person name="de Hoog S."/>
            <person name="Gorbushina A."/>
            <person name="Stielow B."/>
            <person name="Teixiera M."/>
            <person name="Abouelleil A."/>
            <person name="Chapman S.B."/>
            <person name="Priest M."/>
            <person name="Young S.K."/>
            <person name="Wortman J."/>
            <person name="Nusbaum C."/>
            <person name="Birren B."/>
        </authorList>
    </citation>
    <scope>NUCLEOTIDE SEQUENCE [LARGE SCALE GENOMIC DNA]</scope>
    <source>
        <strain evidence="12 13">CBS 89968</strain>
    </source>
</reference>
<feature type="domain" description="Cyclin-like" evidence="11">
    <location>
        <begin position="151"/>
        <end position="229"/>
    </location>
</feature>
<feature type="compositionally biased region" description="Polar residues" evidence="10">
    <location>
        <begin position="37"/>
        <end position="51"/>
    </location>
</feature>
<feature type="compositionally biased region" description="Basic and acidic residues" evidence="10">
    <location>
        <begin position="993"/>
        <end position="1002"/>
    </location>
</feature>
<dbReference type="Gene3D" id="1.10.472.10">
    <property type="entry name" value="Cyclin-like"/>
    <property type="match status" value="2"/>
</dbReference>
<gene>
    <name evidence="12" type="ORF">PV08_11891</name>
</gene>
<feature type="compositionally biased region" description="Polar residues" evidence="10">
    <location>
        <begin position="888"/>
        <end position="940"/>
    </location>
</feature>
<dbReference type="STRING" id="91928.A0A0D1Y4A9"/>
<keyword evidence="6" id="KW-0805">Transcription regulation</keyword>
<comment type="subcellular location">
    <subcellularLocation>
        <location evidence="1">Nucleus</location>
    </subcellularLocation>
</comment>
<name>A0A0D1Y4A9_9EURO</name>